<sequence>MGTPSPLAVLLLAMLVALRAPPAAQGRPSFMVILADDLGWGDLGANWAQTKETPNLDELAARGTRFVDFHSAASTCSPSRASLLTGRLGARNGVTHNFAITSLGGLPLNETTLAEVLRAAGYSTGAIGKWHLGHHGRHHPTSRGFDYYFGIPYSNDMGCTDTPGYNVPPCPPCPRHGAASPSPGDKECYRDVALPLLENLTIIQQPVNLSSLTERYAEAAARFVQRASDSGRPFFLYVALAHMHVPLEVSVPPGSDVYGAALREMDALVGRLRRLAGPDTLLWFTGDNGPWAQKCELAGRLGPLVGAWQRTRAPWTSSPRWWPWLERRFPQTGVLTAWTCPRFSLGSRTWGTRFCFTPTAGQLGRMERSRRCGWLSTRRSTPQVGWLWYSSYRQEKKLLRFPVPCSTGKNQSGLMQAGASPARSAWVQCAVWGWLQKHCSLALGPGLPELGHGGKGPPRTGEEPRGGAGAGVSSLGLPWCLLFSLGGAKACDGSVGPEERHQPPLIFNLDRDIQEQEPLDVASAEYQAVLPAISRAYARALENIATDNVSVADYSRDPVAVPCCSAQHVACRCQAPPAASLHRSTERRAKRLCL</sequence>
<keyword evidence="3" id="KW-0479">Metal-binding</keyword>
<evidence type="ECO:0000259" key="9">
    <source>
        <dbReference type="Pfam" id="PF00884"/>
    </source>
</evidence>
<dbReference type="Pfam" id="PF00884">
    <property type="entry name" value="Sulfatase"/>
    <property type="match status" value="1"/>
</dbReference>
<reference evidence="10" key="1">
    <citation type="submission" date="2018-09" db="EMBL/GenBank/DDBJ databases">
        <title>Common duck and Muscovy duck high density SNP chip.</title>
        <authorList>
            <person name="Vignal A."/>
            <person name="Thebault N."/>
            <person name="Warren W.C."/>
        </authorList>
    </citation>
    <scope>NUCLEOTIDE SEQUENCE [LARGE SCALE GENOMIC DNA]</scope>
</reference>
<evidence type="ECO:0000313" key="11">
    <source>
        <dbReference type="Proteomes" id="UP000694556"/>
    </source>
</evidence>
<dbReference type="AlphaFoldDB" id="A0A8C3BFC0"/>
<feature type="chain" id="PRO_5034528295" evidence="8">
    <location>
        <begin position="27"/>
        <end position="594"/>
    </location>
</feature>
<protein>
    <submittedName>
        <fullName evidence="10">Arylsulfatase G</fullName>
    </submittedName>
</protein>
<dbReference type="SUPFAM" id="SSF53649">
    <property type="entry name" value="Alkaline phosphatase-like"/>
    <property type="match status" value="1"/>
</dbReference>
<accession>A0A8C3BFC0</accession>
<dbReference type="PANTHER" id="PTHR42693:SF42">
    <property type="entry name" value="ARYLSULFATASE G"/>
    <property type="match status" value="1"/>
</dbReference>
<evidence type="ECO:0000256" key="1">
    <source>
        <dbReference type="ARBA" id="ARBA00001913"/>
    </source>
</evidence>
<evidence type="ECO:0000313" key="10">
    <source>
        <dbReference type="Ensembl" id="ENSCMMP00000005577.1"/>
    </source>
</evidence>
<reference evidence="10" key="3">
    <citation type="submission" date="2025-09" db="UniProtKB">
        <authorList>
            <consortium name="Ensembl"/>
        </authorList>
    </citation>
    <scope>IDENTIFICATION</scope>
</reference>
<organism evidence="10 11">
    <name type="scientific">Cairina moschata</name>
    <name type="common">Muscovy duck</name>
    <dbReference type="NCBI Taxonomy" id="8855"/>
    <lineage>
        <taxon>Eukaryota</taxon>
        <taxon>Metazoa</taxon>
        <taxon>Chordata</taxon>
        <taxon>Craniata</taxon>
        <taxon>Vertebrata</taxon>
        <taxon>Euteleostomi</taxon>
        <taxon>Archelosauria</taxon>
        <taxon>Archosauria</taxon>
        <taxon>Dinosauria</taxon>
        <taxon>Saurischia</taxon>
        <taxon>Theropoda</taxon>
        <taxon>Coelurosauria</taxon>
        <taxon>Aves</taxon>
        <taxon>Neognathae</taxon>
        <taxon>Galloanserae</taxon>
        <taxon>Anseriformes</taxon>
        <taxon>Anatidae</taxon>
        <taxon>Anatinae</taxon>
        <taxon>Cairina</taxon>
    </lineage>
</organism>
<evidence type="ECO:0000256" key="4">
    <source>
        <dbReference type="ARBA" id="ARBA00022729"/>
    </source>
</evidence>
<dbReference type="Ensembl" id="ENSCMMT00000006186.1">
    <property type="protein sequence ID" value="ENSCMMP00000005577.1"/>
    <property type="gene ID" value="ENSCMMG00000003519.1"/>
</dbReference>
<evidence type="ECO:0000256" key="5">
    <source>
        <dbReference type="ARBA" id="ARBA00022801"/>
    </source>
</evidence>
<dbReference type="PROSITE" id="PS00149">
    <property type="entry name" value="SULFATASE_2"/>
    <property type="match status" value="1"/>
</dbReference>
<dbReference type="Pfam" id="PF14707">
    <property type="entry name" value="Sulfatase_C"/>
    <property type="match status" value="1"/>
</dbReference>
<evidence type="ECO:0000256" key="7">
    <source>
        <dbReference type="SAM" id="MobiDB-lite"/>
    </source>
</evidence>
<evidence type="ECO:0000256" key="6">
    <source>
        <dbReference type="ARBA" id="ARBA00022837"/>
    </source>
</evidence>
<dbReference type="PANTHER" id="PTHR42693">
    <property type="entry name" value="ARYLSULFATASE FAMILY MEMBER"/>
    <property type="match status" value="1"/>
</dbReference>
<keyword evidence="4 8" id="KW-0732">Signal</keyword>
<feature type="domain" description="Sulfatase N-terminal" evidence="9">
    <location>
        <begin position="30"/>
        <end position="303"/>
    </location>
</feature>
<evidence type="ECO:0000256" key="2">
    <source>
        <dbReference type="ARBA" id="ARBA00008779"/>
    </source>
</evidence>
<keyword evidence="6" id="KW-0106">Calcium</keyword>
<keyword evidence="5" id="KW-0378">Hydrolase</keyword>
<comment type="cofactor">
    <cofactor evidence="1">
        <name>Ca(2+)</name>
        <dbReference type="ChEBI" id="CHEBI:29108"/>
    </cofactor>
</comment>
<evidence type="ECO:0000256" key="8">
    <source>
        <dbReference type="SAM" id="SignalP"/>
    </source>
</evidence>
<comment type="similarity">
    <text evidence="2">Belongs to the sulfatase family.</text>
</comment>
<dbReference type="InterPro" id="IPR050738">
    <property type="entry name" value="Sulfatase"/>
</dbReference>
<dbReference type="Proteomes" id="UP000694556">
    <property type="component" value="Chromosome 19"/>
</dbReference>
<dbReference type="Gene3D" id="3.30.1120.10">
    <property type="match status" value="1"/>
</dbReference>
<keyword evidence="11" id="KW-1185">Reference proteome</keyword>
<dbReference type="InterPro" id="IPR000917">
    <property type="entry name" value="Sulfatase_N"/>
</dbReference>
<dbReference type="Gene3D" id="3.40.720.10">
    <property type="entry name" value="Alkaline Phosphatase, subunit A"/>
    <property type="match status" value="1"/>
</dbReference>
<dbReference type="PROSITE" id="PS00523">
    <property type="entry name" value="SULFATASE_1"/>
    <property type="match status" value="1"/>
</dbReference>
<dbReference type="InterPro" id="IPR017850">
    <property type="entry name" value="Alkaline_phosphatase_core_sf"/>
</dbReference>
<feature type="signal peptide" evidence="8">
    <location>
        <begin position="1"/>
        <end position="26"/>
    </location>
</feature>
<evidence type="ECO:0000256" key="3">
    <source>
        <dbReference type="ARBA" id="ARBA00022723"/>
    </source>
</evidence>
<name>A0A8C3BFC0_CAIMO</name>
<dbReference type="GO" id="GO:0046872">
    <property type="term" value="F:metal ion binding"/>
    <property type="evidence" value="ECO:0007669"/>
    <property type="project" value="UniProtKB-KW"/>
</dbReference>
<proteinExistence type="inferred from homology"/>
<feature type="region of interest" description="Disordered" evidence="7">
    <location>
        <begin position="450"/>
        <end position="470"/>
    </location>
</feature>
<dbReference type="InterPro" id="IPR024607">
    <property type="entry name" value="Sulfatase_CS"/>
</dbReference>
<dbReference type="GO" id="GO:0004065">
    <property type="term" value="F:arylsulfatase activity"/>
    <property type="evidence" value="ECO:0007669"/>
    <property type="project" value="TreeGrafter"/>
</dbReference>
<reference evidence="10" key="2">
    <citation type="submission" date="2025-08" db="UniProtKB">
        <authorList>
            <consortium name="Ensembl"/>
        </authorList>
    </citation>
    <scope>IDENTIFICATION</scope>
</reference>